<keyword evidence="2" id="KW-1185">Reference proteome</keyword>
<gene>
    <name evidence="1" type="ORF">KEM09_19275</name>
</gene>
<proteinExistence type="predicted"/>
<sequence>MKEYNVDISGYYTRNVDGILFKFKEKSIDKPLNGITEKVEQEGKEFYKNYMLVVYARPMLLGTFLIEHMELEKKENCNR</sequence>
<comment type="caution">
    <text evidence="1">The sequence shown here is derived from an EMBL/GenBank/DDBJ whole genome shotgun (WGS) entry which is preliminary data.</text>
</comment>
<dbReference type="EMBL" id="JAGUCN010000029">
    <property type="protein sequence ID" value="MBS2213558.1"/>
    <property type="molecule type" value="Genomic_DNA"/>
</dbReference>
<dbReference type="RefSeq" id="WP_212230811.1">
    <property type="nucleotide sequence ID" value="NZ_JAGUCN010000029.1"/>
</dbReference>
<evidence type="ECO:0000313" key="1">
    <source>
        <dbReference type="EMBL" id="MBS2213558.1"/>
    </source>
</evidence>
<accession>A0ABS5KH27</accession>
<reference evidence="1 2" key="1">
    <citation type="journal article" date="2014" name="Int. J. Syst. Evol. Microbiol.">
        <title>Carboxylicivirga gen. nov. in the family Marinilabiliaceae with two novel species, Carboxylicivirga mesophila sp. nov. and Carboxylicivirga taeanensis sp. nov., and reclassification of Cytophaga fermentans as Saccharicrinis fermentans gen. nov., comb. nov.</title>
        <authorList>
            <person name="Yang S.H."/>
            <person name="Seo H.S."/>
            <person name="Woo J.H."/>
            <person name="Oh H.M."/>
            <person name="Jang H."/>
            <person name="Lee J.H."/>
            <person name="Kim S.J."/>
            <person name="Kwon K.K."/>
        </authorList>
    </citation>
    <scope>NUCLEOTIDE SEQUENCE [LARGE SCALE GENOMIC DNA]</scope>
    <source>
        <strain evidence="1 2">JCM 18290</strain>
    </source>
</reference>
<organism evidence="1 2">
    <name type="scientific">Carboxylicivirga mesophila</name>
    <dbReference type="NCBI Taxonomy" id="1166478"/>
    <lineage>
        <taxon>Bacteria</taxon>
        <taxon>Pseudomonadati</taxon>
        <taxon>Bacteroidota</taxon>
        <taxon>Bacteroidia</taxon>
        <taxon>Marinilabiliales</taxon>
        <taxon>Marinilabiliaceae</taxon>
        <taxon>Carboxylicivirga</taxon>
    </lineage>
</organism>
<name>A0ABS5KH27_9BACT</name>
<evidence type="ECO:0000313" key="2">
    <source>
        <dbReference type="Proteomes" id="UP000721861"/>
    </source>
</evidence>
<protein>
    <submittedName>
        <fullName evidence="1">Uncharacterized protein</fullName>
    </submittedName>
</protein>
<dbReference type="Proteomes" id="UP000721861">
    <property type="component" value="Unassembled WGS sequence"/>
</dbReference>